<dbReference type="GO" id="GO:0000139">
    <property type="term" value="C:Golgi membrane"/>
    <property type="evidence" value="ECO:0007669"/>
    <property type="project" value="UniProtKB-SubCell"/>
</dbReference>
<evidence type="ECO:0000256" key="1">
    <source>
        <dbReference type="ARBA" id="ARBA00004323"/>
    </source>
</evidence>
<dbReference type="InterPro" id="IPR051292">
    <property type="entry name" value="Xyl/GlcA_transferase"/>
</dbReference>
<sequence>SHELQTIHIVIMVIDNDSPKKSGISVCERVETLIKSILVFYSGQLHVHLFTNTRSGKTLATLFRTWPLARVKTSFYNVEEDQRSLAWVKSTHEVNGYGQMKYIIHDVLPDYVEKVIFIDSDMLVLEDISILHSYFQSMERDGIMFAATNDQYARKDLEKTFGKGGSRKSLNSGLLLYDLKRMRSGGWNEMWRESALMLLDKLGTLKCPQDVLAALAISKPETYMKLPCVYNFQIGKGALQWDCIKNATDLWQAKIPHWTGPKKYYENRGHTAIFSPIYRCFQKMDGYDFEKPNRAETYRTLINLRNAKRTRSEGNVTLAAHAPYADAISLIQRLNPTWPGPISLVICGSSWERAMLLSFLTSNTISDTFAIHFVYEREKNCPIEYLRRLSIDTSRTNSILLSDSITSLAVNKGFHKND</sequence>
<evidence type="ECO:0000256" key="2">
    <source>
        <dbReference type="ARBA" id="ARBA00022692"/>
    </source>
</evidence>
<dbReference type="PANTHER" id="PTHR12270">
    <property type="entry name" value="GLYCOSYLTRANSFERASE-RELATED"/>
    <property type="match status" value="1"/>
</dbReference>
<keyword evidence="6" id="KW-0472">Membrane</keyword>
<keyword evidence="3" id="KW-0735">Signal-anchor</keyword>
<comment type="subcellular location">
    <subcellularLocation>
        <location evidence="1">Golgi apparatus membrane</location>
        <topology evidence="1">Single-pass type II membrane protein</topology>
    </subcellularLocation>
</comment>
<keyword evidence="7" id="KW-0325">Glycoprotein</keyword>
<dbReference type="GO" id="GO:0015020">
    <property type="term" value="F:glucuronosyltransferase activity"/>
    <property type="evidence" value="ECO:0007669"/>
    <property type="project" value="TreeGrafter"/>
</dbReference>
<accession>A0AAN4ZU34</accession>
<evidence type="ECO:0000313" key="8">
    <source>
        <dbReference type="EMBL" id="GMR43305.1"/>
    </source>
</evidence>
<keyword evidence="9" id="KW-1185">Reference proteome</keyword>
<evidence type="ECO:0000313" key="9">
    <source>
        <dbReference type="Proteomes" id="UP001328107"/>
    </source>
</evidence>
<proteinExistence type="predicted"/>
<dbReference type="AlphaFoldDB" id="A0AAN4ZU34"/>
<evidence type="ECO:0000256" key="7">
    <source>
        <dbReference type="ARBA" id="ARBA00023180"/>
    </source>
</evidence>
<name>A0AAN4ZU34_9BILA</name>
<organism evidence="8 9">
    <name type="scientific">Pristionchus mayeri</name>
    <dbReference type="NCBI Taxonomy" id="1317129"/>
    <lineage>
        <taxon>Eukaryota</taxon>
        <taxon>Metazoa</taxon>
        <taxon>Ecdysozoa</taxon>
        <taxon>Nematoda</taxon>
        <taxon>Chromadorea</taxon>
        <taxon>Rhabditida</taxon>
        <taxon>Rhabditina</taxon>
        <taxon>Diplogasteromorpha</taxon>
        <taxon>Diplogasteroidea</taxon>
        <taxon>Neodiplogasteridae</taxon>
        <taxon>Pristionchus</taxon>
    </lineage>
</organism>
<dbReference type="PANTHER" id="PTHR12270:SF25">
    <property type="entry name" value="GLYCOSYLTRANSFERASE-LIKE PROTEIN LARGE"/>
    <property type="match status" value="1"/>
</dbReference>
<dbReference type="InterPro" id="IPR002495">
    <property type="entry name" value="Glyco_trans_8"/>
</dbReference>
<keyword evidence="5" id="KW-0333">Golgi apparatus</keyword>
<feature type="non-terminal residue" evidence="8">
    <location>
        <position position="1"/>
    </location>
</feature>
<evidence type="ECO:0000256" key="3">
    <source>
        <dbReference type="ARBA" id="ARBA00022968"/>
    </source>
</evidence>
<evidence type="ECO:0000256" key="5">
    <source>
        <dbReference type="ARBA" id="ARBA00023034"/>
    </source>
</evidence>
<reference evidence="9" key="1">
    <citation type="submission" date="2022-10" db="EMBL/GenBank/DDBJ databases">
        <title>Genome assembly of Pristionchus species.</title>
        <authorList>
            <person name="Yoshida K."/>
            <person name="Sommer R.J."/>
        </authorList>
    </citation>
    <scope>NUCLEOTIDE SEQUENCE [LARGE SCALE GENOMIC DNA]</scope>
    <source>
        <strain evidence="9">RS5460</strain>
    </source>
</reference>
<dbReference type="Pfam" id="PF01501">
    <property type="entry name" value="Glyco_transf_8"/>
    <property type="match status" value="1"/>
</dbReference>
<dbReference type="Gene3D" id="3.90.550.10">
    <property type="entry name" value="Spore Coat Polysaccharide Biosynthesis Protein SpsA, Chain A"/>
    <property type="match status" value="1"/>
</dbReference>
<keyword evidence="2" id="KW-0812">Transmembrane</keyword>
<evidence type="ECO:0000256" key="6">
    <source>
        <dbReference type="ARBA" id="ARBA00023136"/>
    </source>
</evidence>
<dbReference type="InterPro" id="IPR029044">
    <property type="entry name" value="Nucleotide-diphossugar_trans"/>
</dbReference>
<evidence type="ECO:0008006" key="10">
    <source>
        <dbReference type="Google" id="ProtNLM"/>
    </source>
</evidence>
<dbReference type="GO" id="GO:0042285">
    <property type="term" value="F:xylosyltransferase activity"/>
    <property type="evidence" value="ECO:0007669"/>
    <property type="project" value="TreeGrafter"/>
</dbReference>
<dbReference type="Proteomes" id="UP001328107">
    <property type="component" value="Unassembled WGS sequence"/>
</dbReference>
<keyword evidence="4" id="KW-1133">Transmembrane helix</keyword>
<dbReference type="EMBL" id="BTRK01000003">
    <property type="protein sequence ID" value="GMR43305.1"/>
    <property type="molecule type" value="Genomic_DNA"/>
</dbReference>
<dbReference type="GO" id="GO:0035269">
    <property type="term" value="P:protein O-linked glycosylation via mannose"/>
    <property type="evidence" value="ECO:0007669"/>
    <property type="project" value="TreeGrafter"/>
</dbReference>
<comment type="caution">
    <text evidence="8">The sequence shown here is derived from an EMBL/GenBank/DDBJ whole genome shotgun (WGS) entry which is preliminary data.</text>
</comment>
<dbReference type="SUPFAM" id="SSF53448">
    <property type="entry name" value="Nucleotide-diphospho-sugar transferases"/>
    <property type="match status" value="1"/>
</dbReference>
<evidence type="ECO:0000256" key="4">
    <source>
        <dbReference type="ARBA" id="ARBA00022989"/>
    </source>
</evidence>
<protein>
    <recommendedName>
        <fullName evidence="10">Glycosyltransferase</fullName>
    </recommendedName>
</protein>
<gene>
    <name evidence="8" type="ORF">PMAYCL1PPCAC_13500</name>
</gene>